<feature type="compositionally biased region" description="Acidic residues" evidence="1">
    <location>
        <begin position="413"/>
        <end position="425"/>
    </location>
</feature>
<evidence type="ECO:0000313" key="3">
    <source>
        <dbReference type="EMBL" id="KAL1797752.1"/>
    </source>
</evidence>
<dbReference type="RefSeq" id="XP_069308336.1">
    <property type="nucleotide sequence ID" value="XM_069450553.1"/>
</dbReference>
<dbReference type="SUPFAM" id="SSF52949">
    <property type="entry name" value="Macro domain-like"/>
    <property type="match status" value="1"/>
</dbReference>
<feature type="domain" description="Microbial-type PARG catalytic" evidence="2">
    <location>
        <begin position="177"/>
        <end position="255"/>
    </location>
</feature>
<dbReference type="PANTHER" id="PTHR35596:SF1">
    <property type="entry name" value="MICROBIAL-TYPE PARG CATALYTIC DOMAIN-CONTAINING PROTEIN"/>
    <property type="match status" value="1"/>
</dbReference>
<evidence type="ECO:0000313" key="4">
    <source>
        <dbReference type="Proteomes" id="UP001578633"/>
    </source>
</evidence>
<proteinExistence type="predicted"/>
<keyword evidence="4" id="KW-1185">Reference proteome</keyword>
<gene>
    <name evidence="3" type="ORF">ACET3X_004358</name>
</gene>
<feature type="region of interest" description="Disordered" evidence="1">
    <location>
        <begin position="351"/>
        <end position="370"/>
    </location>
</feature>
<name>A0ABR3UMQ7_9PLEO</name>
<evidence type="ECO:0000256" key="1">
    <source>
        <dbReference type="SAM" id="MobiDB-lite"/>
    </source>
</evidence>
<feature type="compositionally biased region" description="Low complexity" evidence="1">
    <location>
        <begin position="353"/>
        <end position="369"/>
    </location>
</feature>
<dbReference type="Gene3D" id="3.40.220.10">
    <property type="entry name" value="Leucine Aminopeptidase, subunit E, domain 1"/>
    <property type="match status" value="1"/>
</dbReference>
<feature type="region of interest" description="Disordered" evidence="1">
    <location>
        <begin position="401"/>
        <end position="425"/>
    </location>
</feature>
<sequence length="535" mass="57351">MGRTEKSQGLAPPAVRKDVRAKQARHIVNKIVPAILTSNARARRGVDGSELIVNPGPTGTVGQENRSGDSARVEAGEETEYVKRKGQGRRKAKGARLEEEEVDGRNGAKSGDVGKDAGKGKGKAKGKKRNDSLEEGLSGLNLNTAATSSPISPGKQRSTRIVATDSLTAAHMLSHPFLYNDSTTPTSKQLSKKQPNTCILNMASPLRPGGGLLTGATSAEESLCARTTLLPSLKESFYRLPEYGGIYTHDVLVFRSALGLGDSAGELPPTERWYVDVISAGMLRFPELEGEEDEEKRLCKKDREIVEAKIRSVLRIAEQKEVKRLVLGAWGVGAYGNPVKDIAEAFAKTLGVGPSSSTSTGKKNSKSPSMGIETFSAIEDIIFAMPNRRVASDFAAAFGGSFQVEDGPGASSSDDDGEDGEEDEVAEELRNKIQEMEGQISKVWNPDLKARLSSILEGLKAQLKERGGTPGMSSDDDDDNETEGVDEREGILGMGSVYSDDDEGEAEGEDNDAEDEVLSYGSDEIGCYVPNPHDW</sequence>
<dbReference type="PANTHER" id="PTHR35596">
    <property type="entry name" value="DUF2263 DOMAIN-CONTAINING PROTEIN"/>
    <property type="match status" value="1"/>
</dbReference>
<feature type="compositionally biased region" description="Basic and acidic residues" evidence="1">
    <location>
        <begin position="66"/>
        <end position="83"/>
    </location>
</feature>
<dbReference type="InterPro" id="IPR012664">
    <property type="entry name" value="CHP02452"/>
</dbReference>
<reference evidence="3 4" key="1">
    <citation type="submission" date="2024-09" db="EMBL/GenBank/DDBJ databases">
        <title>T2T genomes of carrot and Alternaria dauci and their utility for understanding host-pathogen interaction during carrot leaf blight disease.</title>
        <authorList>
            <person name="Liu W."/>
            <person name="Xu S."/>
            <person name="Ou C."/>
            <person name="Liu X."/>
            <person name="Zhuang F."/>
            <person name="Deng X.W."/>
        </authorList>
    </citation>
    <scope>NUCLEOTIDE SEQUENCE [LARGE SCALE GENOMIC DNA]</scope>
    <source>
        <strain evidence="3 4">A2016</strain>
    </source>
</reference>
<dbReference type="EMBL" id="JBHGVX010000003">
    <property type="protein sequence ID" value="KAL1797752.1"/>
    <property type="molecule type" value="Genomic_DNA"/>
</dbReference>
<accession>A0ABR3UMQ7</accession>
<feature type="compositionally biased region" description="Basic residues" evidence="1">
    <location>
        <begin position="84"/>
        <end position="94"/>
    </location>
</feature>
<dbReference type="Proteomes" id="UP001578633">
    <property type="component" value="Chromosome 3"/>
</dbReference>
<dbReference type="InterPro" id="IPR019261">
    <property type="entry name" value="PARG_cat_microbial"/>
</dbReference>
<organism evidence="3 4">
    <name type="scientific">Alternaria dauci</name>
    <dbReference type="NCBI Taxonomy" id="48095"/>
    <lineage>
        <taxon>Eukaryota</taxon>
        <taxon>Fungi</taxon>
        <taxon>Dikarya</taxon>
        <taxon>Ascomycota</taxon>
        <taxon>Pezizomycotina</taxon>
        <taxon>Dothideomycetes</taxon>
        <taxon>Pleosporomycetidae</taxon>
        <taxon>Pleosporales</taxon>
        <taxon>Pleosporineae</taxon>
        <taxon>Pleosporaceae</taxon>
        <taxon>Alternaria</taxon>
        <taxon>Alternaria sect. Porri</taxon>
    </lineage>
</organism>
<dbReference type="InterPro" id="IPR043472">
    <property type="entry name" value="Macro_dom-like"/>
</dbReference>
<feature type="compositionally biased region" description="Low complexity" evidence="1">
    <location>
        <begin position="401"/>
        <end position="412"/>
    </location>
</feature>
<dbReference type="NCBIfam" id="TIGR02452">
    <property type="entry name" value="TIGR02452 family protein"/>
    <property type="match status" value="1"/>
</dbReference>
<dbReference type="Pfam" id="PF10021">
    <property type="entry name" value="PARG_cat_microb"/>
    <property type="match status" value="1"/>
</dbReference>
<feature type="compositionally biased region" description="Acidic residues" evidence="1">
    <location>
        <begin position="499"/>
        <end position="517"/>
    </location>
</feature>
<feature type="region of interest" description="Disordered" evidence="1">
    <location>
        <begin position="461"/>
        <end position="535"/>
    </location>
</feature>
<feature type="compositionally biased region" description="Acidic residues" evidence="1">
    <location>
        <begin position="474"/>
        <end position="484"/>
    </location>
</feature>
<feature type="compositionally biased region" description="Polar residues" evidence="1">
    <location>
        <begin position="140"/>
        <end position="158"/>
    </location>
</feature>
<comment type="caution">
    <text evidence="3">The sequence shown here is derived from an EMBL/GenBank/DDBJ whole genome shotgun (WGS) entry which is preliminary data.</text>
</comment>
<feature type="region of interest" description="Disordered" evidence="1">
    <location>
        <begin position="1"/>
        <end position="22"/>
    </location>
</feature>
<evidence type="ECO:0000259" key="2">
    <source>
        <dbReference type="Pfam" id="PF10021"/>
    </source>
</evidence>
<protein>
    <recommendedName>
        <fullName evidence="2">Microbial-type PARG catalytic domain-containing protein</fullName>
    </recommendedName>
</protein>
<dbReference type="GeneID" id="96084680"/>
<feature type="region of interest" description="Disordered" evidence="1">
    <location>
        <begin position="39"/>
        <end position="158"/>
    </location>
</feature>